<dbReference type="InterPro" id="IPR016488">
    <property type="entry name" value="NADH_Ub_cplx-1_asu_su-6"/>
</dbReference>
<evidence type="ECO:0000313" key="10">
    <source>
        <dbReference type="Proteomes" id="UP000187455"/>
    </source>
</evidence>
<evidence type="ECO:0000256" key="8">
    <source>
        <dbReference type="ARBA" id="ARBA00023136"/>
    </source>
</evidence>
<dbReference type="EMBL" id="LSSL01003564">
    <property type="protein sequence ID" value="OLY80342.1"/>
    <property type="molecule type" value="Genomic_DNA"/>
</dbReference>
<dbReference type="PANTHER" id="PTHR12964:SF0">
    <property type="entry name" value="NADH DEHYDROGENASE [UBIQUINONE] 1 ALPHA SUBCOMPLEX SUBUNIT 6"/>
    <property type="match status" value="1"/>
</dbReference>
<dbReference type="GO" id="GO:0006979">
    <property type="term" value="P:response to oxidative stress"/>
    <property type="evidence" value="ECO:0007669"/>
    <property type="project" value="TreeGrafter"/>
</dbReference>
<keyword evidence="6" id="KW-0249">Electron transport</keyword>
<proteinExistence type="inferred from homology"/>
<organism evidence="9 10">
    <name type="scientific">Smittium mucronatum</name>
    <dbReference type="NCBI Taxonomy" id="133383"/>
    <lineage>
        <taxon>Eukaryota</taxon>
        <taxon>Fungi</taxon>
        <taxon>Fungi incertae sedis</taxon>
        <taxon>Zoopagomycota</taxon>
        <taxon>Kickxellomycotina</taxon>
        <taxon>Harpellomycetes</taxon>
        <taxon>Harpellales</taxon>
        <taxon>Legeriomycetaceae</taxon>
        <taxon>Smittium</taxon>
    </lineage>
</organism>
<name>A0A1R0GTW4_9FUNG</name>
<evidence type="ECO:0000256" key="7">
    <source>
        <dbReference type="ARBA" id="ARBA00023128"/>
    </source>
</evidence>
<dbReference type="GO" id="GO:0045271">
    <property type="term" value="C:respiratory chain complex I"/>
    <property type="evidence" value="ECO:0007669"/>
    <property type="project" value="InterPro"/>
</dbReference>
<evidence type="ECO:0000256" key="4">
    <source>
        <dbReference type="ARBA" id="ARBA00022660"/>
    </source>
</evidence>
<dbReference type="Proteomes" id="UP000187455">
    <property type="component" value="Unassembled WGS sequence"/>
</dbReference>
<keyword evidence="3" id="KW-0813">Transport</keyword>
<dbReference type="InterPro" id="IPR045299">
    <property type="entry name" value="Complex1_LYR_NDUFA6_LYRM6"/>
</dbReference>
<comment type="caution">
    <text evidence="9">The sequence shown here is derived from an EMBL/GenBank/DDBJ whole genome shotgun (WGS) entry which is preliminary data.</text>
</comment>
<evidence type="ECO:0000256" key="2">
    <source>
        <dbReference type="ARBA" id="ARBA00009508"/>
    </source>
</evidence>
<dbReference type="GO" id="GO:0005743">
    <property type="term" value="C:mitochondrial inner membrane"/>
    <property type="evidence" value="ECO:0007669"/>
    <property type="project" value="UniProtKB-SubCell"/>
</dbReference>
<keyword evidence="5" id="KW-0999">Mitochondrion inner membrane</keyword>
<gene>
    <name evidence="9" type="ORF">AYI68_g5563</name>
</gene>
<accession>A0A1R0GTW4</accession>
<comment type="similarity">
    <text evidence="2">Belongs to the complex I LYR family.</text>
</comment>
<evidence type="ECO:0000256" key="5">
    <source>
        <dbReference type="ARBA" id="ARBA00022792"/>
    </source>
</evidence>
<dbReference type="PANTHER" id="PTHR12964">
    <property type="entry name" value="NADH-UBIQUINONE OXIDOREDUCTASE B14 SUBUNIT"/>
    <property type="match status" value="1"/>
</dbReference>
<keyword evidence="8" id="KW-0472">Membrane</keyword>
<keyword evidence="10" id="KW-1185">Reference proteome</keyword>
<dbReference type="OrthoDB" id="14535at2759"/>
<keyword evidence="7" id="KW-0496">Mitochondrion</keyword>
<dbReference type="STRING" id="133383.A0A1R0GTW4"/>
<keyword evidence="4" id="KW-0679">Respiratory chain</keyword>
<evidence type="ECO:0000256" key="1">
    <source>
        <dbReference type="ARBA" id="ARBA00004443"/>
    </source>
</evidence>
<evidence type="ECO:0000256" key="3">
    <source>
        <dbReference type="ARBA" id="ARBA00022448"/>
    </source>
</evidence>
<dbReference type="CDD" id="cd20266">
    <property type="entry name" value="Complex1_LYR_NDUFA6_LYRM6"/>
    <property type="match status" value="1"/>
</dbReference>
<evidence type="ECO:0000313" key="9">
    <source>
        <dbReference type="EMBL" id="OLY80342.1"/>
    </source>
</evidence>
<evidence type="ECO:0000256" key="6">
    <source>
        <dbReference type="ARBA" id="ARBA00022982"/>
    </source>
</evidence>
<dbReference type="AlphaFoldDB" id="A0A1R0GTW4"/>
<reference evidence="9 10" key="1">
    <citation type="journal article" date="2016" name="Mol. Biol. Evol.">
        <title>Genome-Wide Survey of Gut Fungi (Harpellales) Reveals the First Horizontally Transferred Ubiquitin Gene from a Mosquito Host.</title>
        <authorList>
            <person name="Wang Y."/>
            <person name="White M.M."/>
            <person name="Kvist S."/>
            <person name="Moncalvo J.M."/>
        </authorList>
    </citation>
    <scope>NUCLEOTIDE SEQUENCE [LARGE SCALE GENOMIC DNA]</scope>
    <source>
        <strain evidence="9 10">ALG-7-W6</strain>
    </source>
</reference>
<protein>
    <submittedName>
        <fullName evidence="9">NADH-ubiquinone oxidoreductase 14.8 kDa subunit</fullName>
    </submittedName>
</protein>
<sequence>MPYVEPIITTFSKSRDLTRQRAIHLYRRWQKAVPTIMEEYRLNFPTAVVRTRIRLEFEKFRNLHDIPAINIALFKGNAEFDETVNCWKQQNHILNYFNEDVEDRGEAGFRLSPVQQHLVDAPNAPISSEFIGKFLSGQN</sequence>
<keyword evidence="9" id="KW-0830">Ubiquinone</keyword>
<comment type="subcellular location">
    <subcellularLocation>
        <location evidence="1">Mitochondrion inner membrane</location>
        <topology evidence="1">Peripheral membrane protein</topology>
        <orientation evidence="1">Matrix side</orientation>
    </subcellularLocation>
</comment>